<dbReference type="InterPro" id="IPR000276">
    <property type="entry name" value="GPCR_Rhodpsn"/>
</dbReference>
<feature type="transmembrane region" description="Helical" evidence="10">
    <location>
        <begin position="41"/>
        <end position="65"/>
    </location>
</feature>
<keyword evidence="2" id="KW-1003">Cell membrane</keyword>
<reference evidence="12" key="1">
    <citation type="journal article" date="2023" name="Mol. Biol. Evol.">
        <title>Third-Generation Sequencing Reveals the Adaptive Role of the Epigenome in Three Deep-Sea Polychaetes.</title>
        <authorList>
            <person name="Perez M."/>
            <person name="Aroh O."/>
            <person name="Sun Y."/>
            <person name="Lan Y."/>
            <person name="Juniper S.K."/>
            <person name="Young C.R."/>
            <person name="Angers B."/>
            <person name="Qian P.Y."/>
        </authorList>
    </citation>
    <scope>NUCLEOTIDE SEQUENCE</scope>
    <source>
        <strain evidence="12">R07B-5</strain>
    </source>
</reference>
<evidence type="ECO:0000313" key="13">
    <source>
        <dbReference type="Proteomes" id="UP001209878"/>
    </source>
</evidence>
<evidence type="ECO:0000256" key="5">
    <source>
        <dbReference type="ARBA" id="ARBA00023040"/>
    </source>
</evidence>
<evidence type="ECO:0000256" key="10">
    <source>
        <dbReference type="SAM" id="Phobius"/>
    </source>
</evidence>
<feature type="transmembrane region" description="Helical" evidence="10">
    <location>
        <begin position="147"/>
        <end position="168"/>
    </location>
</feature>
<keyword evidence="3 10" id="KW-0812">Transmembrane</keyword>
<evidence type="ECO:0000256" key="3">
    <source>
        <dbReference type="ARBA" id="ARBA00022692"/>
    </source>
</evidence>
<dbReference type="AlphaFoldDB" id="A0AAD9ITW3"/>
<dbReference type="PROSITE" id="PS50262">
    <property type="entry name" value="G_PROTEIN_RECEP_F1_2"/>
    <property type="match status" value="1"/>
</dbReference>
<feature type="transmembrane region" description="Helical" evidence="10">
    <location>
        <begin position="180"/>
        <end position="203"/>
    </location>
</feature>
<dbReference type="GO" id="GO:0004930">
    <property type="term" value="F:G protein-coupled receptor activity"/>
    <property type="evidence" value="ECO:0007669"/>
    <property type="project" value="UniProtKB-KW"/>
</dbReference>
<feature type="compositionally biased region" description="Low complexity" evidence="9">
    <location>
        <begin position="109"/>
        <end position="121"/>
    </location>
</feature>
<name>A0AAD9ITW3_RIDPI</name>
<evidence type="ECO:0000256" key="8">
    <source>
        <dbReference type="ARBA" id="ARBA00023224"/>
    </source>
</evidence>
<dbReference type="Proteomes" id="UP001209878">
    <property type="component" value="Unassembled WGS sequence"/>
</dbReference>
<dbReference type="GO" id="GO:0005886">
    <property type="term" value="C:plasma membrane"/>
    <property type="evidence" value="ECO:0007669"/>
    <property type="project" value="UniProtKB-SubCell"/>
</dbReference>
<keyword evidence="8" id="KW-0807">Transducer</keyword>
<sequence length="220" mass="25201">MSCANRIAVVVVWLAPCVVDRIRWSEPNVCKWEPSKNREFVIFVAIVGHHLPDVIMIFCFIRVFAAMRKRRLALRSAQATCTPSQSVTTSAQPDPGAKRVAKEWVDTISGNIPSSSNPSTGMTSAASEQHERLKRDQDRYNQERKAFVTLTYIIFSYLACWVPFHFVFDISAIDPARVPEVIYTITFWLTYFNSTVNPFLYAYSNKDFQNAFKRVIKGQF</sequence>
<dbReference type="Pfam" id="PF00001">
    <property type="entry name" value="7tm_1"/>
    <property type="match status" value="1"/>
</dbReference>
<dbReference type="InterPro" id="IPR017452">
    <property type="entry name" value="GPCR_Rhodpsn_7TM"/>
</dbReference>
<evidence type="ECO:0000256" key="2">
    <source>
        <dbReference type="ARBA" id="ARBA00022475"/>
    </source>
</evidence>
<dbReference type="PANTHER" id="PTHR24248">
    <property type="entry name" value="ADRENERGIC RECEPTOR-RELATED G-PROTEIN COUPLED RECEPTOR"/>
    <property type="match status" value="1"/>
</dbReference>
<organism evidence="12 13">
    <name type="scientific">Ridgeia piscesae</name>
    <name type="common">Tubeworm</name>
    <dbReference type="NCBI Taxonomy" id="27915"/>
    <lineage>
        <taxon>Eukaryota</taxon>
        <taxon>Metazoa</taxon>
        <taxon>Spiralia</taxon>
        <taxon>Lophotrochozoa</taxon>
        <taxon>Annelida</taxon>
        <taxon>Polychaeta</taxon>
        <taxon>Sedentaria</taxon>
        <taxon>Canalipalpata</taxon>
        <taxon>Sabellida</taxon>
        <taxon>Siboglinidae</taxon>
        <taxon>Ridgeia</taxon>
    </lineage>
</organism>
<feature type="domain" description="G-protein coupled receptors family 1 profile" evidence="11">
    <location>
        <begin position="1"/>
        <end position="201"/>
    </location>
</feature>
<gene>
    <name evidence="12" type="ORF">NP493_5892g00000</name>
</gene>
<dbReference type="EMBL" id="JAODUO010005876">
    <property type="protein sequence ID" value="KAK2140248.1"/>
    <property type="molecule type" value="Genomic_DNA"/>
</dbReference>
<feature type="region of interest" description="Disordered" evidence="9">
    <location>
        <begin position="109"/>
        <end position="135"/>
    </location>
</feature>
<evidence type="ECO:0000313" key="12">
    <source>
        <dbReference type="EMBL" id="KAK2140248.1"/>
    </source>
</evidence>
<proteinExistence type="predicted"/>
<accession>A0AAD9ITW3</accession>
<keyword evidence="13" id="KW-1185">Reference proteome</keyword>
<comment type="caution">
    <text evidence="12">The sequence shown here is derived from an EMBL/GenBank/DDBJ whole genome shotgun (WGS) entry which is preliminary data.</text>
</comment>
<dbReference type="PRINTS" id="PR00237">
    <property type="entry name" value="GPCRRHODOPSN"/>
</dbReference>
<comment type="subcellular location">
    <subcellularLocation>
        <location evidence="1">Cell membrane</location>
        <topology evidence="1">Multi-pass membrane protein</topology>
    </subcellularLocation>
</comment>
<keyword evidence="5" id="KW-0297">G-protein coupled receptor</keyword>
<dbReference type="SUPFAM" id="SSF81321">
    <property type="entry name" value="Family A G protein-coupled receptor-like"/>
    <property type="match status" value="1"/>
</dbReference>
<keyword evidence="7" id="KW-0675">Receptor</keyword>
<evidence type="ECO:0000256" key="9">
    <source>
        <dbReference type="SAM" id="MobiDB-lite"/>
    </source>
</evidence>
<protein>
    <recommendedName>
        <fullName evidence="11">G-protein coupled receptors family 1 profile domain-containing protein</fullName>
    </recommendedName>
</protein>
<evidence type="ECO:0000259" key="11">
    <source>
        <dbReference type="PROSITE" id="PS50262"/>
    </source>
</evidence>
<keyword evidence="6 10" id="KW-0472">Membrane</keyword>
<dbReference type="Gene3D" id="1.20.1070.10">
    <property type="entry name" value="Rhodopsin 7-helix transmembrane proteins"/>
    <property type="match status" value="1"/>
</dbReference>
<evidence type="ECO:0000256" key="1">
    <source>
        <dbReference type="ARBA" id="ARBA00004651"/>
    </source>
</evidence>
<evidence type="ECO:0000256" key="6">
    <source>
        <dbReference type="ARBA" id="ARBA00023136"/>
    </source>
</evidence>
<keyword evidence="4 10" id="KW-1133">Transmembrane helix</keyword>
<evidence type="ECO:0000256" key="4">
    <source>
        <dbReference type="ARBA" id="ARBA00022989"/>
    </source>
</evidence>
<evidence type="ECO:0000256" key="7">
    <source>
        <dbReference type="ARBA" id="ARBA00023170"/>
    </source>
</evidence>